<name>A0A927CJ99_9BACL</name>
<dbReference type="CDD" id="cd15482">
    <property type="entry name" value="Sialidase_non-viral"/>
    <property type="match status" value="1"/>
</dbReference>
<feature type="domain" description="Sialidase" evidence="2">
    <location>
        <begin position="41"/>
        <end position="333"/>
    </location>
</feature>
<dbReference type="Pfam" id="PF13088">
    <property type="entry name" value="BNR_2"/>
    <property type="match status" value="1"/>
</dbReference>
<protein>
    <submittedName>
        <fullName evidence="3">Exo-alpha-sialidase</fullName>
    </submittedName>
</protein>
<dbReference type="PANTHER" id="PTHR43752:SF2">
    <property type="entry name" value="BNR_ASP-BOX REPEAT FAMILY PROTEIN"/>
    <property type="match status" value="1"/>
</dbReference>
<dbReference type="PANTHER" id="PTHR43752">
    <property type="entry name" value="BNR/ASP-BOX REPEAT FAMILY PROTEIN"/>
    <property type="match status" value="1"/>
</dbReference>
<dbReference type="Gene3D" id="2.120.10.10">
    <property type="match status" value="1"/>
</dbReference>
<dbReference type="Proteomes" id="UP000632125">
    <property type="component" value="Unassembled WGS sequence"/>
</dbReference>
<evidence type="ECO:0000256" key="1">
    <source>
        <dbReference type="SAM" id="MobiDB-lite"/>
    </source>
</evidence>
<dbReference type="RefSeq" id="WP_190860158.1">
    <property type="nucleotide sequence ID" value="NZ_JACXIY010000010.1"/>
</dbReference>
<dbReference type="InterPro" id="IPR011040">
    <property type="entry name" value="Sialidase"/>
</dbReference>
<feature type="compositionally biased region" description="Polar residues" evidence="1">
    <location>
        <begin position="237"/>
        <end position="246"/>
    </location>
</feature>
<evidence type="ECO:0000259" key="2">
    <source>
        <dbReference type="Pfam" id="PF13088"/>
    </source>
</evidence>
<evidence type="ECO:0000313" key="4">
    <source>
        <dbReference type="Proteomes" id="UP000632125"/>
    </source>
</evidence>
<reference evidence="3" key="1">
    <citation type="submission" date="2020-09" db="EMBL/GenBank/DDBJ databases">
        <title>A novel bacterium of genus Paenibacillus, isolated from South China Sea.</title>
        <authorList>
            <person name="Huang H."/>
            <person name="Mo K."/>
            <person name="Hu Y."/>
        </authorList>
    </citation>
    <scope>NUCLEOTIDE SEQUENCE</scope>
    <source>
        <strain evidence="3">IB182493</strain>
    </source>
</reference>
<feature type="compositionally biased region" description="Polar residues" evidence="1">
    <location>
        <begin position="219"/>
        <end position="228"/>
    </location>
</feature>
<proteinExistence type="predicted"/>
<gene>
    <name evidence="3" type="ORF">IDH41_08115</name>
</gene>
<keyword evidence="4" id="KW-1185">Reference proteome</keyword>
<organism evidence="3 4">
    <name type="scientific">Paenibacillus arenilitoris</name>
    <dbReference type="NCBI Taxonomy" id="2772299"/>
    <lineage>
        <taxon>Bacteria</taxon>
        <taxon>Bacillati</taxon>
        <taxon>Bacillota</taxon>
        <taxon>Bacilli</taxon>
        <taxon>Bacillales</taxon>
        <taxon>Paenibacillaceae</taxon>
        <taxon>Paenibacillus</taxon>
    </lineage>
</organism>
<comment type="caution">
    <text evidence="3">The sequence shown here is derived from an EMBL/GenBank/DDBJ whole genome shotgun (WGS) entry which is preliminary data.</text>
</comment>
<dbReference type="AlphaFoldDB" id="A0A927CJ99"/>
<feature type="region of interest" description="Disordered" evidence="1">
    <location>
        <begin position="219"/>
        <end position="246"/>
    </location>
</feature>
<evidence type="ECO:0000313" key="3">
    <source>
        <dbReference type="EMBL" id="MBD2868539.1"/>
    </source>
</evidence>
<dbReference type="EMBL" id="JACXIY010000010">
    <property type="protein sequence ID" value="MBD2868539.1"/>
    <property type="molecule type" value="Genomic_DNA"/>
</dbReference>
<dbReference type="InterPro" id="IPR036278">
    <property type="entry name" value="Sialidase_sf"/>
</dbReference>
<dbReference type="SUPFAM" id="SSF50939">
    <property type="entry name" value="Sialidases"/>
    <property type="match status" value="1"/>
</dbReference>
<sequence length="360" mass="40522">MERFNGTIAASENDPEVTEGFIPIKYEQDSHSANLVALDNGDLLCVWFNGSGEGNPDTNVVMSRLPAGSEQWSEPVLLADDPERSEQNPVLFQEPGGGKLWLLHTSNEPHNQQTSRVVRRISEDRGHTWGAPEVLFDGPGIFLRHPIVVAQNGDWLLPVYYCKPGGHYSAVQISTDNGRTWEEHEVPESLHRVQMNIVKRSDGTLLAMYRSRQADRIYTSESSDNGRSWTVPEKSALPNNNSSTQATELGNGRLALIFNNATIERDQFRWVKKGDGFRRKTLRTPLTLAISEDEGKTWPIIRNVQTADLEYKEREVGYSYPSIIATGDGKLHIAFSYLRKAIKYVRVDAEWAEKHSFVGL</sequence>
<accession>A0A927CJ99</accession>